<organism evidence="1 2">
    <name type="scientific">Streptomyces griseus</name>
    <dbReference type="NCBI Taxonomy" id="1911"/>
    <lineage>
        <taxon>Bacteria</taxon>
        <taxon>Bacillati</taxon>
        <taxon>Actinomycetota</taxon>
        <taxon>Actinomycetes</taxon>
        <taxon>Kitasatosporales</taxon>
        <taxon>Streptomycetaceae</taxon>
        <taxon>Streptomyces</taxon>
    </lineage>
</organism>
<dbReference type="RefSeq" id="WP_258057202.1">
    <property type="nucleotide sequence ID" value="NZ_UHID01000001.1"/>
</dbReference>
<protein>
    <submittedName>
        <fullName evidence="1">Uncharacterized protein</fullName>
    </submittedName>
</protein>
<proteinExistence type="predicted"/>
<reference evidence="1 2" key="1">
    <citation type="submission" date="2018-06" db="EMBL/GenBank/DDBJ databases">
        <authorList>
            <consortium name="Pathogen Informatics"/>
            <person name="Doyle S."/>
        </authorList>
    </citation>
    <scope>NUCLEOTIDE SEQUENCE [LARGE SCALE GENOMIC DNA]</scope>
    <source>
        <strain evidence="1 2">NCTC7807</strain>
    </source>
</reference>
<dbReference type="AlphaFoldDB" id="A0A380MP60"/>
<evidence type="ECO:0000313" key="2">
    <source>
        <dbReference type="Proteomes" id="UP000254150"/>
    </source>
</evidence>
<name>A0A380MP60_STRGR</name>
<evidence type="ECO:0000313" key="1">
    <source>
        <dbReference type="EMBL" id="SUO94410.1"/>
    </source>
</evidence>
<accession>A0A380MP60</accession>
<sequence>MAKDEAPGPEQRLRAEAFAHDFRMCSPGSAFSEVDPVRQGD</sequence>
<dbReference type="Proteomes" id="UP000254150">
    <property type="component" value="Unassembled WGS sequence"/>
</dbReference>
<dbReference type="EMBL" id="UHID01000001">
    <property type="protein sequence ID" value="SUO94410.1"/>
    <property type="molecule type" value="Genomic_DNA"/>
</dbReference>
<gene>
    <name evidence="1" type="ORF">NCTC7807_00859</name>
</gene>